<sequence>MLVVIVLIRDSQIEEFLPSWIISVYHDVLGGDIPVTQVNCEFRTSSHQYISVKTNGYLELTGVPVLKS</sequence>
<protein>
    <submittedName>
        <fullName evidence="1">Uncharacterized protein</fullName>
    </submittedName>
</protein>
<accession>A0A6N2N1H8</accession>
<reference evidence="1" key="1">
    <citation type="submission" date="2019-03" db="EMBL/GenBank/DDBJ databases">
        <authorList>
            <person name="Mank J."/>
            <person name="Almeida P."/>
        </authorList>
    </citation>
    <scope>NUCLEOTIDE SEQUENCE</scope>
    <source>
        <strain evidence="1">78183</strain>
    </source>
</reference>
<evidence type="ECO:0000313" key="1">
    <source>
        <dbReference type="EMBL" id="VFU59582.1"/>
    </source>
</evidence>
<organism evidence="1">
    <name type="scientific">Salix viminalis</name>
    <name type="common">Common osier</name>
    <name type="synonym">Basket willow</name>
    <dbReference type="NCBI Taxonomy" id="40686"/>
    <lineage>
        <taxon>Eukaryota</taxon>
        <taxon>Viridiplantae</taxon>
        <taxon>Streptophyta</taxon>
        <taxon>Embryophyta</taxon>
        <taxon>Tracheophyta</taxon>
        <taxon>Spermatophyta</taxon>
        <taxon>Magnoliopsida</taxon>
        <taxon>eudicotyledons</taxon>
        <taxon>Gunneridae</taxon>
        <taxon>Pentapetalae</taxon>
        <taxon>rosids</taxon>
        <taxon>fabids</taxon>
        <taxon>Malpighiales</taxon>
        <taxon>Salicaceae</taxon>
        <taxon>Saliceae</taxon>
        <taxon>Salix</taxon>
    </lineage>
</organism>
<proteinExistence type="predicted"/>
<dbReference type="EMBL" id="CAADRP010002040">
    <property type="protein sequence ID" value="VFU59582.1"/>
    <property type="molecule type" value="Genomic_DNA"/>
</dbReference>
<name>A0A6N2N1H8_SALVM</name>
<dbReference type="AlphaFoldDB" id="A0A6N2N1H8"/>
<gene>
    <name evidence="1" type="ORF">SVIM_LOCUS439072</name>
</gene>